<name>A0A835VF30_VANPL</name>
<accession>A0A835VF30</accession>
<dbReference type="Proteomes" id="UP000636800">
    <property type="component" value="Chromosome 1"/>
</dbReference>
<sequence length="73" mass="8036">MTAQYPDGAENTQGPICGFKSNGWCDESNDIREYEELNHNQAVDLPDGVLEGMVFLSGLEASRTGASRRRQVC</sequence>
<proteinExistence type="predicted"/>
<evidence type="ECO:0000313" key="2">
    <source>
        <dbReference type="Proteomes" id="UP000636800"/>
    </source>
</evidence>
<protein>
    <submittedName>
        <fullName evidence="1">Uncharacterized protein</fullName>
    </submittedName>
</protein>
<keyword evidence="2" id="KW-1185">Reference proteome</keyword>
<reference evidence="1 2" key="1">
    <citation type="journal article" date="2020" name="Nat. Food">
        <title>A phased Vanilla planifolia genome enables genetic improvement of flavour and production.</title>
        <authorList>
            <person name="Hasing T."/>
            <person name="Tang H."/>
            <person name="Brym M."/>
            <person name="Khazi F."/>
            <person name="Huang T."/>
            <person name="Chambers A.H."/>
        </authorList>
    </citation>
    <scope>NUCLEOTIDE SEQUENCE [LARGE SCALE GENOMIC DNA]</scope>
    <source>
        <tissue evidence="1">Leaf</tissue>
    </source>
</reference>
<organism evidence="1 2">
    <name type="scientific">Vanilla planifolia</name>
    <name type="common">Vanilla</name>
    <dbReference type="NCBI Taxonomy" id="51239"/>
    <lineage>
        <taxon>Eukaryota</taxon>
        <taxon>Viridiplantae</taxon>
        <taxon>Streptophyta</taxon>
        <taxon>Embryophyta</taxon>
        <taxon>Tracheophyta</taxon>
        <taxon>Spermatophyta</taxon>
        <taxon>Magnoliopsida</taxon>
        <taxon>Liliopsida</taxon>
        <taxon>Asparagales</taxon>
        <taxon>Orchidaceae</taxon>
        <taxon>Vanilloideae</taxon>
        <taxon>Vanilleae</taxon>
        <taxon>Vanilla</taxon>
    </lineage>
</organism>
<gene>
    <name evidence="1" type="ORF">HPP92_003045</name>
</gene>
<dbReference type="EMBL" id="JADCNL010000001">
    <property type="protein sequence ID" value="KAG0498354.1"/>
    <property type="molecule type" value="Genomic_DNA"/>
</dbReference>
<evidence type="ECO:0000313" key="1">
    <source>
        <dbReference type="EMBL" id="KAG0498354.1"/>
    </source>
</evidence>
<comment type="caution">
    <text evidence="1">The sequence shown here is derived from an EMBL/GenBank/DDBJ whole genome shotgun (WGS) entry which is preliminary data.</text>
</comment>
<dbReference type="AlphaFoldDB" id="A0A835VF30"/>